<dbReference type="EMBL" id="SUTK01000081">
    <property type="protein sequence ID" value="MBE6502590.1"/>
    <property type="molecule type" value="Genomic_DNA"/>
</dbReference>
<dbReference type="SUPFAM" id="SSF101344">
    <property type="entry name" value="Superantigen MAM"/>
    <property type="match status" value="1"/>
</dbReference>
<sequence>MKMEIELTEQQAEKVRILKENGIEVGEAIEMFFDMRNVVSESGNRILEKKIEDAQQEKAYLEEKLAKVDKELTYFEKINDNSLDITQKRKVLEKEYGIQPKTYDEKVMDSKHKIKWSNFFKS</sequence>
<dbReference type="RefSeq" id="WP_303739663.1">
    <property type="nucleotide sequence ID" value="NZ_SUTK01000081.1"/>
</dbReference>
<dbReference type="AlphaFoldDB" id="A0A8T3VCK9"/>
<gene>
    <name evidence="2" type="ORF">E7Z79_09170</name>
</gene>
<evidence type="ECO:0000256" key="1">
    <source>
        <dbReference type="SAM" id="Coils"/>
    </source>
</evidence>
<comment type="caution">
    <text evidence="2">The sequence shown here is derived from an EMBL/GenBank/DDBJ whole genome shotgun (WGS) entry which is preliminary data.</text>
</comment>
<accession>A0A8T3VCK9</accession>
<organism evidence="2 3">
    <name type="scientific">Methanobrevibacter thaueri</name>
    <dbReference type="NCBI Taxonomy" id="190975"/>
    <lineage>
        <taxon>Archaea</taxon>
        <taxon>Methanobacteriati</taxon>
        <taxon>Methanobacteriota</taxon>
        <taxon>Methanomada group</taxon>
        <taxon>Methanobacteria</taxon>
        <taxon>Methanobacteriales</taxon>
        <taxon>Methanobacteriaceae</taxon>
        <taxon>Methanobrevibacter</taxon>
    </lineage>
</organism>
<protein>
    <submittedName>
        <fullName evidence="2">Uncharacterized protein</fullName>
    </submittedName>
</protein>
<name>A0A8T3VCK9_9EURY</name>
<keyword evidence="1" id="KW-0175">Coiled coil</keyword>
<dbReference type="Proteomes" id="UP000783037">
    <property type="component" value="Unassembled WGS sequence"/>
</dbReference>
<proteinExistence type="predicted"/>
<reference evidence="2" key="1">
    <citation type="submission" date="2019-04" db="EMBL/GenBank/DDBJ databases">
        <title>Evolution of Biomass-Degrading Anaerobic Consortia Revealed by Metagenomics.</title>
        <authorList>
            <person name="Peng X."/>
        </authorList>
    </citation>
    <scope>NUCLEOTIDE SEQUENCE</scope>
    <source>
        <strain evidence="2">SIG18</strain>
    </source>
</reference>
<evidence type="ECO:0000313" key="3">
    <source>
        <dbReference type="Proteomes" id="UP000783037"/>
    </source>
</evidence>
<dbReference type="InterPro" id="IPR036342">
    <property type="entry name" value="MAM_sf"/>
</dbReference>
<evidence type="ECO:0000313" key="2">
    <source>
        <dbReference type="EMBL" id="MBE6502590.1"/>
    </source>
</evidence>
<feature type="coiled-coil region" evidence="1">
    <location>
        <begin position="44"/>
        <end position="71"/>
    </location>
</feature>